<dbReference type="AlphaFoldDB" id="A0A1J1HJ79"/>
<keyword evidence="2" id="KW-0690">Ribosome biogenesis</keyword>
<dbReference type="GO" id="GO:0070761">
    <property type="term" value="C:pre-snoRNP complex"/>
    <property type="evidence" value="ECO:0007669"/>
    <property type="project" value="TreeGrafter"/>
</dbReference>
<dbReference type="OrthoDB" id="272357at2759"/>
<dbReference type="EMBL" id="CVRI01000001">
    <property type="protein sequence ID" value="CRK86526.1"/>
    <property type="molecule type" value="Genomic_DNA"/>
</dbReference>
<evidence type="ECO:0000256" key="4">
    <source>
        <dbReference type="ARBA" id="ARBA00022723"/>
    </source>
</evidence>
<keyword evidence="5 13" id="KW-0863">Zinc-finger</keyword>
<dbReference type="GO" id="GO:0000463">
    <property type="term" value="P:maturation of LSU-rRNA from tricistronic rRNA transcript (SSU-rRNA, 5.8S rRNA, LSU-rRNA)"/>
    <property type="evidence" value="ECO:0007669"/>
    <property type="project" value="TreeGrafter"/>
</dbReference>
<dbReference type="CDD" id="cd23023">
    <property type="entry name" value="zf-HIT_BCD1"/>
    <property type="match status" value="1"/>
</dbReference>
<evidence type="ECO:0000313" key="16">
    <source>
        <dbReference type="Proteomes" id="UP000183832"/>
    </source>
</evidence>
<dbReference type="GO" id="GO:0000492">
    <property type="term" value="P:box C/D snoRNP assembly"/>
    <property type="evidence" value="ECO:0007669"/>
    <property type="project" value="TreeGrafter"/>
</dbReference>
<comment type="function">
    <text evidence="8">Required for box C/D snoRNAs accumulation involved in snoRNA processing, snoRNA transport to the nucleolus and ribosome biogenesis.</text>
</comment>
<dbReference type="FunFam" id="3.30.60.190:FF:000001">
    <property type="entry name" value="box C/D snoRNA protein 1"/>
    <property type="match status" value="1"/>
</dbReference>
<keyword evidence="3" id="KW-0597">Phosphoprotein</keyword>
<dbReference type="SUPFAM" id="SSF144232">
    <property type="entry name" value="HIT/MYND zinc finger-like"/>
    <property type="match status" value="1"/>
</dbReference>
<dbReference type="PANTHER" id="PTHR13483:SF3">
    <property type="entry name" value="BOX C_D SNORNA PROTEIN 1"/>
    <property type="match status" value="1"/>
</dbReference>
<evidence type="ECO:0000256" key="2">
    <source>
        <dbReference type="ARBA" id="ARBA00022517"/>
    </source>
</evidence>
<evidence type="ECO:0000313" key="15">
    <source>
        <dbReference type="EMBL" id="CRK86526.1"/>
    </source>
</evidence>
<evidence type="ECO:0000256" key="5">
    <source>
        <dbReference type="ARBA" id="ARBA00022771"/>
    </source>
</evidence>
<protein>
    <recommendedName>
        <fullName evidence="11">Box C/D snoRNA protein 1</fullName>
    </recommendedName>
    <alternativeName>
        <fullName evidence="12">Zinc finger HIT domain-containing protein 6</fullName>
    </alternativeName>
</protein>
<organism evidence="15 16">
    <name type="scientific">Clunio marinus</name>
    <dbReference type="NCBI Taxonomy" id="568069"/>
    <lineage>
        <taxon>Eukaryota</taxon>
        <taxon>Metazoa</taxon>
        <taxon>Ecdysozoa</taxon>
        <taxon>Arthropoda</taxon>
        <taxon>Hexapoda</taxon>
        <taxon>Insecta</taxon>
        <taxon>Pterygota</taxon>
        <taxon>Neoptera</taxon>
        <taxon>Endopterygota</taxon>
        <taxon>Diptera</taxon>
        <taxon>Nematocera</taxon>
        <taxon>Chironomoidea</taxon>
        <taxon>Chironomidae</taxon>
        <taxon>Clunio</taxon>
    </lineage>
</organism>
<proteinExistence type="inferred from homology"/>
<dbReference type="STRING" id="568069.A0A1J1HJ79"/>
<evidence type="ECO:0000256" key="7">
    <source>
        <dbReference type="ARBA" id="ARBA00022843"/>
    </source>
</evidence>
<evidence type="ECO:0000256" key="8">
    <source>
        <dbReference type="ARBA" id="ARBA00049598"/>
    </source>
</evidence>
<evidence type="ECO:0000256" key="1">
    <source>
        <dbReference type="ARBA" id="ARBA00022499"/>
    </source>
</evidence>
<dbReference type="Pfam" id="PF04438">
    <property type="entry name" value="zf-HIT"/>
    <property type="match status" value="1"/>
</dbReference>
<dbReference type="GO" id="GO:0005634">
    <property type="term" value="C:nucleus"/>
    <property type="evidence" value="ECO:0007669"/>
    <property type="project" value="TreeGrafter"/>
</dbReference>
<gene>
    <name evidence="15" type="primary">putative Box C</name>
    <name evidence="15" type="synonym">D snoRNA protein 1</name>
    <name evidence="15" type="ORF">CLUMA_CG000262</name>
</gene>
<dbReference type="GO" id="GO:0008270">
    <property type="term" value="F:zinc ion binding"/>
    <property type="evidence" value="ECO:0007669"/>
    <property type="project" value="UniProtKB-UniRule"/>
</dbReference>
<keyword evidence="6" id="KW-0862">Zinc</keyword>
<dbReference type="Proteomes" id="UP000183832">
    <property type="component" value="Unassembled WGS sequence"/>
</dbReference>
<dbReference type="InterPro" id="IPR057721">
    <property type="entry name" value="BCD1_alpha/beta"/>
</dbReference>
<dbReference type="GO" id="GO:0048254">
    <property type="term" value="P:snoRNA localization"/>
    <property type="evidence" value="ECO:0007669"/>
    <property type="project" value="TreeGrafter"/>
</dbReference>
<evidence type="ECO:0000256" key="3">
    <source>
        <dbReference type="ARBA" id="ARBA00022553"/>
    </source>
</evidence>
<dbReference type="InterPro" id="IPR007529">
    <property type="entry name" value="Znf_HIT"/>
</dbReference>
<keyword evidence="4" id="KW-0479">Metal-binding</keyword>
<name>A0A1J1HJ79_9DIPT</name>
<evidence type="ECO:0000256" key="9">
    <source>
        <dbReference type="ARBA" id="ARBA00049654"/>
    </source>
</evidence>
<keyword evidence="7" id="KW-0832">Ubl conjugation</keyword>
<sequence length="330" mass="38762">MEGQEKEIIKSRLGNCEVCNVNASKYSCPRCELKTCSLNCSKLHKTELDCNGIRDRTKYIPLNQMTSLDFMNDYYFIEEASRFTKGKQHNKKVKNDSRLNHKFIKLRKQAFNRNIRLYFINSILTKRKRNRSEFKAQEQTIYWHVEIIFPNACNYKVNQKTNENMKIEEIINKIINDNCQSSKELEFYKAEGTSKLKVLLKAEGLKRMDLGDRFFELNSKRTLKSNLGGRIIIEYPTIFVVLSHSVQDFAIMTNESLQDEMKNFKRILHEEVLSKKIGENPPLILEPEEVPMISESVDGTVNETEEETKAKINFSDNDKRDDYKPINYFF</sequence>
<dbReference type="Gene3D" id="3.30.60.190">
    <property type="match status" value="1"/>
</dbReference>
<feature type="domain" description="HIT-type" evidence="14">
    <location>
        <begin position="16"/>
        <end position="50"/>
    </location>
</feature>
<keyword evidence="1" id="KW-1017">Isopeptide bond</keyword>
<dbReference type="PROSITE" id="PS51083">
    <property type="entry name" value="ZF_HIT"/>
    <property type="match status" value="1"/>
</dbReference>
<evidence type="ECO:0000256" key="13">
    <source>
        <dbReference type="PROSITE-ProRule" id="PRU00453"/>
    </source>
</evidence>
<reference evidence="15 16" key="1">
    <citation type="submission" date="2015-04" db="EMBL/GenBank/DDBJ databases">
        <authorList>
            <person name="Syromyatnikov M.Y."/>
            <person name="Popov V.N."/>
        </authorList>
    </citation>
    <scope>NUCLEOTIDE SEQUENCE [LARGE SCALE GENOMIC DNA]</scope>
</reference>
<dbReference type="Pfam" id="PF25790">
    <property type="entry name" value="BCD1"/>
    <property type="match status" value="1"/>
</dbReference>
<evidence type="ECO:0000256" key="10">
    <source>
        <dbReference type="ARBA" id="ARBA00061949"/>
    </source>
</evidence>
<evidence type="ECO:0000259" key="14">
    <source>
        <dbReference type="PROSITE" id="PS51083"/>
    </source>
</evidence>
<keyword evidence="16" id="KW-1185">Reference proteome</keyword>
<evidence type="ECO:0000256" key="12">
    <source>
        <dbReference type="ARBA" id="ARBA00077531"/>
    </source>
</evidence>
<evidence type="ECO:0000256" key="6">
    <source>
        <dbReference type="ARBA" id="ARBA00022833"/>
    </source>
</evidence>
<evidence type="ECO:0000256" key="11">
    <source>
        <dbReference type="ARBA" id="ARBA00068630"/>
    </source>
</evidence>
<comment type="similarity">
    <text evidence="9">Belongs to the BCD1 family.</text>
</comment>
<dbReference type="PANTHER" id="PTHR13483">
    <property type="entry name" value="BOX C_D SNORNA PROTEIN 1-RELATED"/>
    <property type="match status" value="1"/>
</dbReference>
<dbReference type="InterPro" id="IPR051639">
    <property type="entry name" value="BCD1"/>
</dbReference>
<accession>A0A1J1HJ79</accession>
<comment type="subunit">
    <text evidence="10">Interacts with FBL, SNU13, NOP58, NUFIP1, RUVBL1, RUVBL2 and TAF9. Interacts (via HIT-type zinc finger) with the RUVBL1/RUVBL2 complex in the presence of ADP.</text>
</comment>